<keyword evidence="4" id="KW-1185">Reference proteome</keyword>
<dbReference type="SUPFAM" id="SSF51735">
    <property type="entry name" value="NAD(P)-binding Rossmann-fold domains"/>
    <property type="match status" value="1"/>
</dbReference>
<dbReference type="EMBL" id="NAJL01000058">
    <property type="protein sequence ID" value="TKA23255.1"/>
    <property type="molecule type" value="Genomic_DNA"/>
</dbReference>
<evidence type="ECO:0000313" key="3">
    <source>
        <dbReference type="EMBL" id="TKA23255.1"/>
    </source>
</evidence>
<dbReference type="Pfam" id="PF13561">
    <property type="entry name" value="adh_short_C2"/>
    <property type="match status" value="1"/>
</dbReference>
<proteinExistence type="inferred from homology"/>
<dbReference type="PRINTS" id="PR00080">
    <property type="entry name" value="SDRFAMILY"/>
</dbReference>
<organism evidence="3 4">
    <name type="scientific">Salinomyces thailandicus</name>
    <dbReference type="NCBI Taxonomy" id="706561"/>
    <lineage>
        <taxon>Eukaryota</taxon>
        <taxon>Fungi</taxon>
        <taxon>Dikarya</taxon>
        <taxon>Ascomycota</taxon>
        <taxon>Pezizomycotina</taxon>
        <taxon>Dothideomycetes</taxon>
        <taxon>Dothideomycetidae</taxon>
        <taxon>Mycosphaerellales</taxon>
        <taxon>Teratosphaeriaceae</taxon>
        <taxon>Salinomyces</taxon>
    </lineage>
</organism>
<dbReference type="Gene3D" id="3.40.50.720">
    <property type="entry name" value="NAD(P)-binding Rossmann-like Domain"/>
    <property type="match status" value="1"/>
</dbReference>
<dbReference type="PROSITE" id="PS00061">
    <property type="entry name" value="ADH_SHORT"/>
    <property type="match status" value="1"/>
</dbReference>
<evidence type="ECO:0000256" key="2">
    <source>
        <dbReference type="ARBA" id="ARBA00022857"/>
    </source>
</evidence>
<dbReference type="GO" id="GO:0048038">
    <property type="term" value="F:quinone binding"/>
    <property type="evidence" value="ECO:0007669"/>
    <property type="project" value="TreeGrafter"/>
</dbReference>
<dbReference type="InterPro" id="IPR036291">
    <property type="entry name" value="NAD(P)-bd_dom_sf"/>
</dbReference>
<comment type="similarity">
    <text evidence="1">Belongs to the short-chain dehydrogenases/reductases (SDR) family.</text>
</comment>
<dbReference type="PRINTS" id="PR00081">
    <property type="entry name" value="GDHRDH"/>
</dbReference>
<gene>
    <name evidence="3" type="ORF">B0A50_07312</name>
</gene>
<keyword evidence="2" id="KW-0521">NADP</keyword>
<reference evidence="3 4" key="1">
    <citation type="submission" date="2017-03" db="EMBL/GenBank/DDBJ databases">
        <title>Genomes of endolithic fungi from Antarctica.</title>
        <authorList>
            <person name="Coleine C."/>
            <person name="Masonjones S."/>
            <person name="Stajich J.E."/>
        </authorList>
    </citation>
    <scope>NUCLEOTIDE SEQUENCE [LARGE SCALE GENOMIC DNA]</scope>
    <source>
        <strain evidence="3 4">CCFEE 6315</strain>
    </source>
</reference>
<dbReference type="GO" id="GO:0006633">
    <property type="term" value="P:fatty acid biosynthetic process"/>
    <property type="evidence" value="ECO:0007669"/>
    <property type="project" value="TreeGrafter"/>
</dbReference>
<sequence>MASQQQKLHTGKTALITGACGGLGRHIADMFLASGANVVVCDVNDQAIAEFKEQADGAYPGCALVLKCNITDDAALDDMFSQAEQKFGHLDYVVNNAGIMDRFDPAGDMDREMWDRVIAVNLTAPAMITKRAVNGFLKHDTKGVIVNIASIAGTRDFSSGAAYTASKHGILGLTKNTGVYYAPKGIRCNAIMAGAMQTNIGGAFFSGKGLNMEGLATMRKTFPEEFGVTISTEKVAKFVSYLCSDDAEIINGACLTADGAWTAN</sequence>
<dbReference type="AlphaFoldDB" id="A0A4U0TND5"/>
<dbReference type="PANTHER" id="PTHR42760">
    <property type="entry name" value="SHORT-CHAIN DEHYDROGENASES/REDUCTASES FAMILY MEMBER"/>
    <property type="match status" value="1"/>
</dbReference>
<evidence type="ECO:0000313" key="4">
    <source>
        <dbReference type="Proteomes" id="UP000308549"/>
    </source>
</evidence>
<dbReference type="PANTHER" id="PTHR42760:SF127">
    <property type="entry name" value="3-KETOACYL-ACYL CARRIER PROTEIN REDUCTASE-RELATED"/>
    <property type="match status" value="1"/>
</dbReference>
<dbReference type="Proteomes" id="UP000308549">
    <property type="component" value="Unassembled WGS sequence"/>
</dbReference>
<dbReference type="OrthoDB" id="417891at2759"/>
<evidence type="ECO:0000256" key="1">
    <source>
        <dbReference type="ARBA" id="ARBA00006484"/>
    </source>
</evidence>
<protein>
    <submittedName>
        <fullName evidence="3">Uncharacterized protein</fullName>
    </submittedName>
</protein>
<name>A0A4U0TND5_9PEZI</name>
<dbReference type="InterPro" id="IPR020904">
    <property type="entry name" value="Sc_DH/Rdtase_CS"/>
</dbReference>
<dbReference type="GO" id="GO:0016616">
    <property type="term" value="F:oxidoreductase activity, acting on the CH-OH group of donors, NAD or NADP as acceptor"/>
    <property type="evidence" value="ECO:0007669"/>
    <property type="project" value="TreeGrafter"/>
</dbReference>
<dbReference type="InterPro" id="IPR002347">
    <property type="entry name" value="SDR_fam"/>
</dbReference>
<comment type="caution">
    <text evidence="3">The sequence shown here is derived from an EMBL/GenBank/DDBJ whole genome shotgun (WGS) entry which is preliminary data.</text>
</comment>
<dbReference type="FunFam" id="3.40.50.720:FF:000084">
    <property type="entry name" value="Short-chain dehydrogenase reductase"/>
    <property type="match status" value="1"/>
</dbReference>
<dbReference type="CDD" id="cd05233">
    <property type="entry name" value="SDR_c"/>
    <property type="match status" value="1"/>
</dbReference>
<accession>A0A4U0TND5</accession>